<sequence length="195" mass="22234">MKEELAILKRILAERRSIKPEDYSGELIDDHFVKLILEQANWAPTHGYTEPWRFVVYKGEALNRLGQFLATYDQADPEAEGFNQIRFDRKANRPAMASHVIGIAMKSGTNPKIPEIEEVAAVAMAVQNMWLMTHTLGLGSYWSTGEVAFSEALRDFMGFDEDHKAMGLFYLGKPAKENPKGRRISEIESKVRWED</sequence>
<dbReference type="InterPro" id="IPR052530">
    <property type="entry name" value="NAD(P)H_nitroreductase"/>
</dbReference>
<dbReference type="Proteomes" id="UP000516305">
    <property type="component" value="Chromosome"/>
</dbReference>
<dbReference type="RefSeq" id="WP_210758607.1">
    <property type="nucleotide sequence ID" value="NZ_CP060139.1"/>
</dbReference>
<feature type="binding site" description="in other chain" evidence="8">
    <location>
        <begin position="15"/>
        <end position="17"/>
    </location>
    <ligand>
        <name>FMN</name>
        <dbReference type="ChEBI" id="CHEBI:58210"/>
        <note>ligand shared between dimeric partners</note>
    </ligand>
</feature>
<dbReference type="EMBL" id="CP060139">
    <property type="protein sequence ID" value="QNR24073.1"/>
    <property type="molecule type" value="Genomic_DNA"/>
</dbReference>
<keyword evidence="4 7" id="KW-0521">NADP</keyword>
<comment type="similarity">
    <text evidence="1 7">Belongs to the nitroreductase family.</text>
</comment>
<dbReference type="Gene3D" id="3.40.109.10">
    <property type="entry name" value="NADH Oxidase"/>
    <property type="match status" value="1"/>
</dbReference>
<name>A0A7H0VEC5_9FLAO</name>
<reference evidence="10 11" key="1">
    <citation type="submission" date="2020-08" db="EMBL/GenBank/DDBJ databases">
        <title>Croceimicrobium hydrocarbonivorans gen. nov., sp. nov., a novel marine bacterium isolated from a bacterial consortium that degrades polyethylene terephthalate.</title>
        <authorList>
            <person name="Liu R."/>
        </authorList>
    </citation>
    <scope>NUCLEOTIDE SEQUENCE [LARGE SCALE GENOMIC DNA]</scope>
    <source>
        <strain evidence="10 11">A20-9</strain>
    </source>
</reference>
<keyword evidence="2 7" id="KW-0285">Flavoprotein</keyword>
<dbReference type="PIRSF" id="PIRSF000232">
    <property type="entry name" value="YdjA"/>
    <property type="match status" value="1"/>
</dbReference>
<dbReference type="Pfam" id="PF00881">
    <property type="entry name" value="Nitroreductase"/>
    <property type="match status" value="1"/>
</dbReference>
<dbReference type="CDD" id="cd02135">
    <property type="entry name" value="YdjA-like"/>
    <property type="match status" value="1"/>
</dbReference>
<feature type="binding site" evidence="8">
    <location>
        <position position="46"/>
    </location>
    <ligand>
        <name>FMN</name>
        <dbReference type="ChEBI" id="CHEBI:58210"/>
        <note>ligand shared between dimeric partners</note>
    </ligand>
</feature>
<evidence type="ECO:0000256" key="8">
    <source>
        <dbReference type="PIRSR" id="PIRSR000232-1"/>
    </source>
</evidence>
<evidence type="ECO:0000259" key="9">
    <source>
        <dbReference type="Pfam" id="PF00881"/>
    </source>
</evidence>
<evidence type="ECO:0000256" key="2">
    <source>
        <dbReference type="ARBA" id="ARBA00022630"/>
    </source>
</evidence>
<gene>
    <name evidence="10" type="ORF">H4K34_17145</name>
</gene>
<dbReference type="AlphaFoldDB" id="A0A7H0VEC5"/>
<protein>
    <recommendedName>
        <fullName evidence="7">Putative NAD(P)H nitroreductase</fullName>
        <ecNumber evidence="7">1.-.-.-</ecNumber>
    </recommendedName>
</protein>
<keyword evidence="5 7" id="KW-0560">Oxidoreductase</keyword>
<evidence type="ECO:0000256" key="7">
    <source>
        <dbReference type="PIRNR" id="PIRNR000232"/>
    </source>
</evidence>
<evidence type="ECO:0000256" key="1">
    <source>
        <dbReference type="ARBA" id="ARBA00007118"/>
    </source>
</evidence>
<evidence type="ECO:0000256" key="4">
    <source>
        <dbReference type="ARBA" id="ARBA00022857"/>
    </source>
</evidence>
<evidence type="ECO:0000313" key="10">
    <source>
        <dbReference type="EMBL" id="QNR24073.1"/>
    </source>
</evidence>
<keyword evidence="3 7" id="KW-0288">FMN</keyword>
<evidence type="ECO:0000256" key="3">
    <source>
        <dbReference type="ARBA" id="ARBA00022643"/>
    </source>
</evidence>
<keyword evidence="11" id="KW-1185">Reference proteome</keyword>
<feature type="binding site" description="in other chain" evidence="8">
    <location>
        <begin position="142"/>
        <end position="144"/>
    </location>
    <ligand>
        <name>FMN</name>
        <dbReference type="ChEBI" id="CHEBI:58210"/>
        <note>ligand shared between dimeric partners</note>
    </ligand>
</feature>
<dbReference type="GO" id="GO:0016491">
    <property type="term" value="F:oxidoreductase activity"/>
    <property type="evidence" value="ECO:0007669"/>
    <property type="project" value="UniProtKB-UniRule"/>
</dbReference>
<evidence type="ECO:0000256" key="5">
    <source>
        <dbReference type="ARBA" id="ARBA00023002"/>
    </source>
</evidence>
<dbReference type="PANTHER" id="PTHR43821">
    <property type="entry name" value="NAD(P)H NITROREDUCTASE YDJA-RELATED"/>
    <property type="match status" value="1"/>
</dbReference>
<organism evidence="10 11">
    <name type="scientific">Croceimicrobium hydrocarbonivorans</name>
    <dbReference type="NCBI Taxonomy" id="2761580"/>
    <lineage>
        <taxon>Bacteria</taxon>
        <taxon>Pseudomonadati</taxon>
        <taxon>Bacteroidota</taxon>
        <taxon>Flavobacteriia</taxon>
        <taxon>Flavobacteriales</taxon>
        <taxon>Owenweeksiaceae</taxon>
        <taxon>Croceimicrobium</taxon>
    </lineage>
</organism>
<dbReference type="SUPFAM" id="SSF55469">
    <property type="entry name" value="FMN-dependent nitroreductase-like"/>
    <property type="match status" value="1"/>
</dbReference>
<comment type="cofactor">
    <cofactor evidence="8">
        <name>FMN</name>
        <dbReference type="ChEBI" id="CHEBI:58210"/>
    </cofactor>
    <text evidence="8">Binds 1 FMN per subunit.</text>
</comment>
<dbReference type="KEGG" id="chyd:H4K34_17145"/>
<evidence type="ECO:0000313" key="11">
    <source>
        <dbReference type="Proteomes" id="UP000516305"/>
    </source>
</evidence>
<dbReference type="InterPro" id="IPR026021">
    <property type="entry name" value="YdjA-like"/>
</dbReference>
<evidence type="ECO:0000256" key="6">
    <source>
        <dbReference type="ARBA" id="ARBA00023027"/>
    </source>
</evidence>
<dbReference type="PANTHER" id="PTHR43821:SF1">
    <property type="entry name" value="NAD(P)H NITROREDUCTASE YDJA-RELATED"/>
    <property type="match status" value="1"/>
</dbReference>
<accession>A0A7H0VEC5</accession>
<dbReference type="InterPro" id="IPR000415">
    <property type="entry name" value="Nitroreductase-like"/>
</dbReference>
<dbReference type="InterPro" id="IPR029479">
    <property type="entry name" value="Nitroreductase"/>
</dbReference>
<proteinExistence type="inferred from homology"/>
<feature type="domain" description="Nitroreductase" evidence="9">
    <location>
        <begin position="13"/>
        <end position="173"/>
    </location>
</feature>
<keyword evidence="6 7" id="KW-0520">NAD</keyword>
<dbReference type="EC" id="1.-.-.-" evidence="7"/>